<reference evidence="1 2" key="1">
    <citation type="submission" date="2015-11" db="EMBL/GenBank/DDBJ databases">
        <authorList>
            <person name="Hill K.K."/>
            <person name="Shirey T.B."/>
            <person name="Raphael B."/>
            <person name="Daligault H.E."/>
            <person name="Davenport K.W."/>
            <person name="Bruce D.C."/>
            <person name="Foley B.T."/>
            <person name="Johnson S.L."/>
        </authorList>
    </citation>
    <scope>NUCLEOTIDE SEQUENCE [LARGE SCALE GENOMIC DNA]</scope>
    <source>
        <strain evidence="1 2">CDC_1632</strain>
    </source>
</reference>
<dbReference type="EMBL" id="CP013243">
    <property type="protein sequence ID" value="APH13301.1"/>
    <property type="molecule type" value="Genomic_DNA"/>
</dbReference>
<proteinExistence type="predicted"/>
<accession>A0A1J1CY87</accession>
<dbReference type="Proteomes" id="UP000182204">
    <property type="component" value="Chromosome"/>
</dbReference>
<dbReference type="AlphaFoldDB" id="A0A1J1CY87"/>
<sequence>MYDVAIRILKEVLNNKKDELSNHVFRYERIKNIKICKPEMDEKIIQSLKYEIEEIRKNISHLEKAEETKGFKIVCNSCNKLINIKKQDNDQWDINNKESVSIYILDGYMEIQCSCGNKIEITNIL</sequence>
<organism evidence="1 2">
    <name type="scientific">Clostridium sporogenes</name>
    <dbReference type="NCBI Taxonomy" id="1509"/>
    <lineage>
        <taxon>Bacteria</taxon>
        <taxon>Bacillati</taxon>
        <taxon>Bacillota</taxon>
        <taxon>Clostridia</taxon>
        <taxon>Eubacteriales</taxon>
        <taxon>Clostridiaceae</taxon>
        <taxon>Clostridium</taxon>
    </lineage>
</organism>
<protein>
    <submittedName>
        <fullName evidence="1">Uncharacterized protein</fullName>
    </submittedName>
</protein>
<gene>
    <name evidence="1" type="ORF">NPD5_270</name>
</gene>
<evidence type="ECO:0000313" key="2">
    <source>
        <dbReference type="Proteomes" id="UP000182204"/>
    </source>
</evidence>
<dbReference type="RefSeq" id="WP_072584279.1">
    <property type="nucleotide sequence ID" value="NZ_CP013242.1"/>
</dbReference>
<evidence type="ECO:0000313" key="1">
    <source>
        <dbReference type="EMBL" id="APH13301.1"/>
    </source>
</evidence>
<name>A0A1J1CY87_CLOSG</name>